<dbReference type="GO" id="GO:0032040">
    <property type="term" value="C:small-subunit processome"/>
    <property type="evidence" value="ECO:0007669"/>
    <property type="project" value="TreeGrafter"/>
</dbReference>
<organism evidence="3 4">
    <name type="scientific">Laccaria amethystina LaAM-08-1</name>
    <dbReference type="NCBI Taxonomy" id="1095629"/>
    <lineage>
        <taxon>Eukaryota</taxon>
        <taxon>Fungi</taxon>
        <taxon>Dikarya</taxon>
        <taxon>Basidiomycota</taxon>
        <taxon>Agaricomycotina</taxon>
        <taxon>Agaricomycetes</taxon>
        <taxon>Agaricomycetidae</taxon>
        <taxon>Agaricales</taxon>
        <taxon>Agaricineae</taxon>
        <taxon>Hydnangiaceae</taxon>
        <taxon>Laccaria</taxon>
    </lineage>
</organism>
<keyword evidence="1" id="KW-0853">WD repeat</keyword>
<dbReference type="GO" id="GO:0003723">
    <property type="term" value="F:RNA binding"/>
    <property type="evidence" value="ECO:0007669"/>
    <property type="project" value="TreeGrafter"/>
</dbReference>
<keyword evidence="4" id="KW-1185">Reference proteome</keyword>
<dbReference type="OrthoDB" id="8883818at2759"/>
<evidence type="ECO:0000313" key="4">
    <source>
        <dbReference type="Proteomes" id="UP000054477"/>
    </source>
</evidence>
<dbReference type="HOGENOM" id="CLU_002392_2_0_1"/>
<dbReference type="Gene3D" id="2.130.10.10">
    <property type="entry name" value="YVTN repeat-like/Quinoprotein amine dehydrogenase"/>
    <property type="match status" value="3"/>
</dbReference>
<evidence type="ECO:0000256" key="2">
    <source>
        <dbReference type="SAM" id="MobiDB-lite"/>
    </source>
</evidence>
<evidence type="ECO:0000256" key="1">
    <source>
        <dbReference type="PROSITE-ProRule" id="PRU00221"/>
    </source>
</evidence>
<proteinExistence type="predicted"/>
<dbReference type="PROSITE" id="PS50082">
    <property type="entry name" value="WD_REPEATS_2"/>
    <property type="match status" value="1"/>
</dbReference>
<dbReference type="EMBL" id="KN838594">
    <property type="protein sequence ID" value="KIK02288.1"/>
    <property type="molecule type" value="Genomic_DNA"/>
</dbReference>
<sequence>MFPENKREPTTLAVHRCRFVDYAPSAITALTYPPLPLPSVKGKKKTTKGKQPLRFGTLAVGHANGNIDLCEWMGTEHDIQCPQAWVAQKTLPGPYPSKVDAIAFAIRYPDDFDEDDVPRCSDLRLFSSGGGSELLEWNIERSCIRRTIGSQGGSIWSIAANPSSSSLALGCEDGTVRLLSIANDTLTHLRRFDRVKCRMLSIAWGPPVPRRQKTDANEGSSDGDEGDDEENWSDSWLVTGGSDSSLRKWDVTTGRVINRMGTDKIRGERTLVWTVGVLGDGTIISGDSLGMVKFWDSRTCTQLQSFNAHGADVLCIAISPEGKAIYTSGVDQKTIQFSVINTNSEKGSSSSSTRWAQTSSRRMHSHDVRALAIWPPYTPLPHSFRRHFPKDVAPILASGGLDMSVVVTPAALPTSTIVKITNPLTTSTESTFEDAYHRRLAYSVGGVMKVARQARLVTCARDAGLTVWRIQKKPDGAGTEEEAAREDIEAASFEGGWEKVLEMELNVNSNLVAHQISDDGKWLVISDIYETKLFVLDQDAKGQVKPKRIKDFASTLQAHIPASSTNVPTTGGLAFQFTPDSSKLVISTTVPSYILVIDLMGARPHVLRRFDHHLVKDFIFRDRVVAGRGKNAVNGDVDMADAEENEDVESEKEEDIERAEETSCSAPSTIVSVHRIAISTDGQWLATSDNYARTHIFNLDSISHHCILPSFQRPVQALAFDPMHTSVLLLALPDNSIQFYDVEARQFPVWGKELSNSLPRRFTSAHDPVIGVAFDPAVSNTEAGKTKYIIFWGATWIFKVSLDTTVRFGGRKRRRDVVDEDRPWRDFKMITQYRPILFVDFLTKGELVVVERPLVDVLSTLPPAYFKHKYGMS</sequence>
<dbReference type="InterPro" id="IPR011044">
    <property type="entry name" value="Quino_amine_DH_bsu"/>
</dbReference>
<feature type="repeat" description="WD" evidence="1">
    <location>
        <begin position="237"/>
        <end position="259"/>
    </location>
</feature>
<dbReference type="Pfam" id="PF00400">
    <property type="entry name" value="WD40"/>
    <property type="match status" value="2"/>
</dbReference>
<feature type="compositionally biased region" description="Acidic residues" evidence="2">
    <location>
        <begin position="640"/>
        <end position="658"/>
    </location>
</feature>
<gene>
    <name evidence="3" type="ORF">K443DRAFT_522734</name>
</gene>
<dbReference type="GO" id="GO:0000462">
    <property type="term" value="P:maturation of SSU-rRNA from tricistronic rRNA transcript (SSU-rRNA, 5.8S rRNA, LSU-rRNA)"/>
    <property type="evidence" value="ECO:0007669"/>
    <property type="project" value="InterPro"/>
</dbReference>
<accession>A0A0C9Y2H1</accession>
<reference evidence="4" key="2">
    <citation type="submission" date="2015-01" db="EMBL/GenBank/DDBJ databases">
        <title>Evolutionary Origins and Diversification of the Mycorrhizal Mutualists.</title>
        <authorList>
            <consortium name="DOE Joint Genome Institute"/>
            <consortium name="Mycorrhizal Genomics Consortium"/>
            <person name="Kohler A."/>
            <person name="Kuo A."/>
            <person name="Nagy L.G."/>
            <person name="Floudas D."/>
            <person name="Copeland A."/>
            <person name="Barry K.W."/>
            <person name="Cichocki N."/>
            <person name="Veneault-Fourrey C."/>
            <person name="LaButti K."/>
            <person name="Lindquist E.A."/>
            <person name="Lipzen A."/>
            <person name="Lundell T."/>
            <person name="Morin E."/>
            <person name="Murat C."/>
            <person name="Riley R."/>
            <person name="Ohm R."/>
            <person name="Sun H."/>
            <person name="Tunlid A."/>
            <person name="Henrissat B."/>
            <person name="Grigoriev I.V."/>
            <person name="Hibbett D.S."/>
            <person name="Martin F."/>
        </authorList>
    </citation>
    <scope>NUCLEOTIDE SEQUENCE [LARGE SCALE GENOMIC DNA]</scope>
    <source>
        <strain evidence="4">LaAM-08-1</strain>
    </source>
</reference>
<evidence type="ECO:0008006" key="5">
    <source>
        <dbReference type="Google" id="ProtNLM"/>
    </source>
</evidence>
<dbReference type="GO" id="GO:0034455">
    <property type="term" value="C:t-UTP complex"/>
    <property type="evidence" value="ECO:0007669"/>
    <property type="project" value="TreeGrafter"/>
</dbReference>
<dbReference type="SUPFAM" id="SSF50969">
    <property type="entry name" value="YVTN repeat-like/Quinoprotein amine dehydrogenase"/>
    <property type="match status" value="1"/>
</dbReference>
<feature type="compositionally biased region" description="Acidic residues" evidence="2">
    <location>
        <begin position="221"/>
        <end position="232"/>
    </location>
</feature>
<dbReference type="PANTHER" id="PTHR44163:SF1">
    <property type="entry name" value="U3 SMALL NUCLEOLAR RNA-ASSOCIATED PROTEIN 4 HOMOLOG"/>
    <property type="match status" value="1"/>
</dbReference>
<dbReference type="InterPro" id="IPR001680">
    <property type="entry name" value="WD40_rpt"/>
</dbReference>
<dbReference type="STRING" id="1095629.A0A0C9Y2H1"/>
<dbReference type="AlphaFoldDB" id="A0A0C9Y2H1"/>
<dbReference type="SMART" id="SM00320">
    <property type="entry name" value="WD40"/>
    <property type="match status" value="7"/>
</dbReference>
<dbReference type="Proteomes" id="UP000054477">
    <property type="component" value="Unassembled WGS sequence"/>
</dbReference>
<dbReference type="SUPFAM" id="SSF50978">
    <property type="entry name" value="WD40 repeat-like"/>
    <property type="match status" value="1"/>
</dbReference>
<dbReference type="InterPro" id="IPR036322">
    <property type="entry name" value="WD40_repeat_dom_sf"/>
</dbReference>
<dbReference type="InterPro" id="IPR046351">
    <property type="entry name" value="UTP4"/>
</dbReference>
<dbReference type="GO" id="GO:0030686">
    <property type="term" value="C:90S preribosome"/>
    <property type="evidence" value="ECO:0007669"/>
    <property type="project" value="InterPro"/>
</dbReference>
<dbReference type="InterPro" id="IPR015943">
    <property type="entry name" value="WD40/YVTN_repeat-like_dom_sf"/>
</dbReference>
<feature type="region of interest" description="Disordered" evidence="2">
    <location>
        <begin position="208"/>
        <end position="234"/>
    </location>
</feature>
<name>A0A0C9Y2H1_9AGAR</name>
<protein>
    <recommendedName>
        <fullName evidence="5">U3 small nucleolar RNA-associated protein 4</fullName>
    </recommendedName>
</protein>
<evidence type="ECO:0000313" key="3">
    <source>
        <dbReference type="EMBL" id="KIK02288.1"/>
    </source>
</evidence>
<dbReference type="PANTHER" id="PTHR44163">
    <property type="entry name" value="U3 SMALL NUCLEOLAR RNA-ASSOCIATED PROTEIN 4 HOMOLOG"/>
    <property type="match status" value="1"/>
</dbReference>
<feature type="region of interest" description="Disordered" evidence="2">
    <location>
        <begin position="640"/>
        <end position="661"/>
    </location>
</feature>
<reference evidence="3 4" key="1">
    <citation type="submission" date="2014-04" db="EMBL/GenBank/DDBJ databases">
        <authorList>
            <consortium name="DOE Joint Genome Institute"/>
            <person name="Kuo A."/>
            <person name="Kohler A."/>
            <person name="Nagy L.G."/>
            <person name="Floudas D."/>
            <person name="Copeland A."/>
            <person name="Barry K.W."/>
            <person name="Cichocki N."/>
            <person name="Veneault-Fourrey C."/>
            <person name="LaButti K."/>
            <person name="Lindquist E.A."/>
            <person name="Lipzen A."/>
            <person name="Lundell T."/>
            <person name="Morin E."/>
            <person name="Murat C."/>
            <person name="Sun H."/>
            <person name="Tunlid A."/>
            <person name="Henrissat B."/>
            <person name="Grigoriev I.V."/>
            <person name="Hibbett D.S."/>
            <person name="Martin F."/>
            <person name="Nordberg H.P."/>
            <person name="Cantor M.N."/>
            <person name="Hua S.X."/>
        </authorList>
    </citation>
    <scope>NUCLEOTIDE SEQUENCE [LARGE SCALE GENOMIC DNA]</scope>
    <source>
        <strain evidence="3 4">LaAM-08-1</strain>
    </source>
</reference>